<accession>A0A5Q0TNB8</accession>
<dbReference type="Proteomes" id="UP000348942">
    <property type="component" value="Chromosome 2"/>
</dbReference>
<name>A0A5Q0TNB8_9VIBR</name>
<organism evidence="1 2">
    <name type="scientific">Vibrio algicola</name>
    <dbReference type="NCBI Taxonomy" id="2662262"/>
    <lineage>
        <taxon>Bacteria</taxon>
        <taxon>Pseudomonadati</taxon>
        <taxon>Pseudomonadota</taxon>
        <taxon>Gammaproteobacteria</taxon>
        <taxon>Vibrionales</taxon>
        <taxon>Vibrionaceae</taxon>
        <taxon>Vibrio</taxon>
    </lineage>
</organism>
<evidence type="ECO:0000313" key="1">
    <source>
        <dbReference type="EMBL" id="QGA66547.1"/>
    </source>
</evidence>
<gene>
    <name evidence="1" type="ORF">GFB47_14090</name>
</gene>
<proteinExistence type="predicted"/>
<dbReference type="EMBL" id="CP045700">
    <property type="protein sequence ID" value="QGA66547.1"/>
    <property type="molecule type" value="Genomic_DNA"/>
</dbReference>
<dbReference type="AlphaFoldDB" id="A0A5Q0TNB8"/>
<evidence type="ECO:0000313" key="2">
    <source>
        <dbReference type="Proteomes" id="UP000348942"/>
    </source>
</evidence>
<protein>
    <submittedName>
        <fullName evidence="1">Uncharacterized protein</fullName>
    </submittedName>
</protein>
<dbReference type="RefSeq" id="WP_153448680.1">
    <property type="nucleotide sequence ID" value="NZ_CP045700.1"/>
</dbReference>
<sequence>MILILNIKKCESEIRRLDTILTFCAQLKKAGFDISRDRVFDLNAPRQLEHTAYYHAQMMKQVCDHRPLLVVVVDEAQATAMADIYKDGGAHSVQVVDLVADI</sequence>
<reference evidence="1 2" key="1">
    <citation type="submission" date="2019-10" db="EMBL/GenBank/DDBJ databases">
        <title>Vibrio sp. nov., isolated from Coralline algae surface.</title>
        <authorList>
            <person name="Geng Y."/>
            <person name="Zhang X."/>
        </authorList>
    </citation>
    <scope>NUCLEOTIDE SEQUENCE [LARGE SCALE GENOMIC DNA]</scope>
    <source>
        <strain evidence="1 2">SM1977</strain>
    </source>
</reference>
<keyword evidence="2" id="KW-1185">Reference proteome</keyword>